<dbReference type="GO" id="GO:0005765">
    <property type="term" value="C:lysosomal membrane"/>
    <property type="evidence" value="ECO:0007669"/>
    <property type="project" value="UniProtKB-SubCell"/>
</dbReference>
<sequence>MEKSCGAVEKSPSTLKAKKLLLQLVTNKKWYDSSSITMEGKPEYHTQQPGFAPPPAQVVVHHTPLVLGPNPQSITCPSCHAQITTAVELENSTKTHLIALVLCLVCFPCVCVPYCMDSCKSKNHYCPNCRAYLGRYEN</sequence>
<dbReference type="PROSITE" id="PS51837">
    <property type="entry name" value="LITAF"/>
    <property type="match status" value="1"/>
</dbReference>
<dbReference type="Proteomes" id="UP001162162">
    <property type="component" value="Unassembled WGS sequence"/>
</dbReference>
<dbReference type="PANTHER" id="PTHR23292:SF14">
    <property type="entry name" value="FI16615P1-RELATED"/>
    <property type="match status" value="1"/>
</dbReference>
<dbReference type="InterPro" id="IPR037519">
    <property type="entry name" value="LITAF_fam"/>
</dbReference>
<dbReference type="EMBL" id="JAPWTK010000026">
    <property type="protein sequence ID" value="KAJ8956991.1"/>
    <property type="molecule type" value="Genomic_DNA"/>
</dbReference>
<evidence type="ECO:0000259" key="8">
    <source>
        <dbReference type="PROSITE" id="PS51837"/>
    </source>
</evidence>
<keyword evidence="5" id="KW-0479">Metal-binding</keyword>
<reference evidence="9" key="1">
    <citation type="journal article" date="2023" name="Insect Mol. Biol.">
        <title>Genome sequencing provides insights into the evolution of gene families encoding plant cell wall-degrading enzymes in longhorned beetles.</title>
        <authorList>
            <person name="Shin N.R."/>
            <person name="Okamura Y."/>
            <person name="Kirsch R."/>
            <person name="Pauchet Y."/>
        </authorList>
    </citation>
    <scope>NUCLEOTIDE SEQUENCE</scope>
    <source>
        <strain evidence="9">AMC_N1</strain>
    </source>
</reference>
<evidence type="ECO:0000256" key="6">
    <source>
        <dbReference type="ARBA" id="ARBA00022833"/>
    </source>
</evidence>
<keyword evidence="7" id="KW-0472">Membrane</keyword>
<proteinExistence type="inferred from homology"/>
<evidence type="ECO:0000256" key="5">
    <source>
        <dbReference type="ARBA" id="ARBA00022723"/>
    </source>
</evidence>
<dbReference type="AlphaFoldDB" id="A0AAV8Z1A4"/>
<evidence type="ECO:0000256" key="3">
    <source>
        <dbReference type="ARBA" id="ARBA00004630"/>
    </source>
</evidence>
<evidence type="ECO:0000313" key="10">
    <source>
        <dbReference type="Proteomes" id="UP001162162"/>
    </source>
</evidence>
<keyword evidence="6" id="KW-0862">Zinc</keyword>
<feature type="domain" description="LITAF" evidence="8">
    <location>
        <begin position="56"/>
        <end position="138"/>
    </location>
</feature>
<dbReference type="SMART" id="SM00714">
    <property type="entry name" value="LITAF"/>
    <property type="match status" value="1"/>
</dbReference>
<evidence type="ECO:0000256" key="2">
    <source>
        <dbReference type="ARBA" id="ARBA00004481"/>
    </source>
</evidence>
<comment type="subcellular location">
    <subcellularLocation>
        <location evidence="2">Endosome membrane</location>
        <topology evidence="2">Peripheral membrane protein</topology>
    </subcellularLocation>
    <subcellularLocation>
        <location evidence="1">Late endosome membrane</location>
    </subcellularLocation>
    <subcellularLocation>
        <location evidence="3">Lysosome membrane</location>
        <topology evidence="3">Peripheral membrane protein</topology>
        <orientation evidence="3">Cytoplasmic side</orientation>
    </subcellularLocation>
</comment>
<dbReference type="Pfam" id="PF10601">
    <property type="entry name" value="zf-LITAF-like"/>
    <property type="match status" value="1"/>
</dbReference>
<evidence type="ECO:0000256" key="4">
    <source>
        <dbReference type="ARBA" id="ARBA00005975"/>
    </source>
</evidence>
<dbReference type="GO" id="GO:0008270">
    <property type="term" value="F:zinc ion binding"/>
    <property type="evidence" value="ECO:0007669"/>
    <property type="project" value="TreeGrafter"/>
</dbReference>
<dbReference type="PANTHER" id="PTHR23292">
    <property type="entry name" value="LIPOPOLYSACCHARIDE-INDUCED TUMOR NECROSIS FACTOR-ALPHA FACTOR"/>
    <property type="match status" value="1"/>
</dbReference>
<name>A0AAV8Z1A4_9CUCU</name>
<comment type="caution">
    <text evidence="9">The sequence shown here is derived from an EMBL/GenBank/DDBJ whole genome shotgun (WGS) entry which is preliminary data.</text>
</comment>
<dbReference type="InterPro" id="IPR006629">
    <property type="entry name" value="LITAF"/>
</dbReference>
<accession>A0AAV8Z1A4</accession>
<evidence type="ECO:0000256" key="7">
    <source>
        <dbReference type="ARBA" id="ARBA00023136"/>
    </source>
</evidence>
<evidence type="ECO:0000313" key="9">
    <source>
        <dbReference type="EMBL" id="KAJ8956991.1"/>
    </source>
</evidence>
<protein>
    <recommendedName>
        <fullName evidence="8">LITAF domain-containing protein</fullName>
    </recommendedName>
</protein>
<evidence type="ECO:0000256" key="1">
    <source>
        <dbReference type="ARBA" id="ARBA00004414"/>
    </source>
</evidence>
<keyword evidence="10" id="KW-1185">Reference proteome</keyword>
<dbReference type="GO" id="GO:0031902">
    <property type="term" value="C:late endosome membrane"/>
    <property type="evidence" value="ECO:0007669"/>
    <property type="project" value="UniProtKB-SubCell"/>
</dbReference>
<organism evidence="9 10">
    <name type="scientific">Aromia moschata</name>
    <dbReference type="NCBI Taxonomy" id="1265417"/>
    <lineage>
        <taxon>Eukaryota</taxon>
        <taxon>Metazoa</taxon>
        <taxon>Ecdysozoa</taxon>
        <taxon>Arthropoda</taxon>
        <taxon>Hexapoda</taxon>
        <taxon>Insecta</taxon>
        <taxon>Pterygota</taxon>
        <taxon>Neoptera</taxon>
        <taxon>Endopterygota</taxon>
        <taxon>Coleoptera</taxon>
        <taxon>Polyphaga</taxon>
        <taxon>Cucujiformia</taxon>
        <taxon>Chrysomeloidea</taxon>
        <taxon>Cerambycidae</taxon>
        <taxon>Cerambycinae</taxon>
        <taxon>Callichromatini</taxon>
        <taxon>Aromia</taxon>
    </lineage>
</organism>
<comment type="similarity">
    <text evidence="4">Belongs to the CDIP1/LITAF family.</text>
</comment>
<gene>
    <name evidence="9" type="ORF">NQ318_012156</name>
</gene>